<gene>
    <name evidence="2" type="primary">Aste57867_23194</name>
    <name evidence="1" type="ORF">As57867_023123</name>
    <name evidence="2" type="ORF">ASTE57867_23194</name>
</gene>
<dbReference type="EMBL" id="CAADRA010007256">
    <property type="protein sequence ID" value="VFT99841.1"/>
    <property type="molecule type" value="Genomic_DNA"/>
</dbReference>
<dbReference type="GO" id="GO:0005634">
    <property type="term" value="C:nucleus"/>
    <property type="evidence" value="ECO:0007669"/>
    <property type="project" value="TreeGrafter"/>
</dbReference>
<dbReference type="OrthoDB" id="539995at2759"/>
<dbReference type="InterPro" id="IPR026750">
    <property type="entry name" value="NTAN1"/>
</dbReference>
<evidence type="ECO:0000313" key="2">
    <source>
        <dbReference type="EMBL" id="VFT99841.1"/>
    </source>
</evidence>
<keyword evidence="3" id="KW-1185">Reference proteome</keyword>
<reference evidence="2 3" key="1">
    <citation type="submission" date="2019-03" db="EMBL/GenBank/DDBJ databases">
        <authorList>
            <person name="Gaulin E."/>
            <person name="Dumas B."/>
        </authorList>
    </citation>
    <scope>NUCLEOTIDE SEQUENCE [LARGE SCALE GENOMIC DNA]</scope>
    <source>
        <strain evidence="2">CBS 568.67</strain>
    </source>
</reference>
<name>A0A485LN57_9STRA</name>
<evidence type="ECO:0000313" key="3">
    <source>
        <dbReference type="Proteomes" id="UP000332933"/>
    </source>
</evidence>
<sequence>MKIKILNAIDKLCSIMAAHPVTNATTLDNLYSNATLLERAATFLATPHLAQPDEDIAQGVPYLYVGQGEAAYSFPRQHPLALVSDDATTCCIIILASASCFCLAHVDSPSQVQFLFAHWEASATHDPTATTVSVVGGYQDEDQTGHGIVTAILHAMQSTATCHYSVELWVNGVLNTIPPSEHAAHSLPRARGALCVPTADGLKVSAMDFASGTYRGPLFNQRMACVSASPLHVLKTDAPLEISLGPYTRSWLRLGAADIARYKWWIDQAPDTLFLRHWSTSPFAEGPKFVDDIKARFQVAIDLVGRESVVQLTQRYRYDPATKAWTIVV</sequence>
<dbReference type="GO" id="GO:0006511">
    <property type="term" value="P:ubiquitin-dependent protein catabolic process"/>
    <property type="evidence" value="ECO:0007669"/>
    <property type="project" value="TreeGrafter"/>
</dbReference>
<dbReference type="AlphaFoldDB" id="A0A485LN57"/>
<dbReference type="PANTHER" id="PTHR12498">
    <property type="entry name" value="N-TERMINAL ASPARAGINE AMIDOHYDROLASE"/>
    <property type="match status" value="1"/>
</dbReference>
<dbReference type="Pfam" id="PF14736">
    <property type="entry name" value="N_Asn_amidohyd"/>
    <property type="match status" value="1"/>
</dbReference>
<proteinExistence type="predicted"/>
<reference evidence="1" key="2">
    <citation type="submission" date="2019-06" db="EMBL/GenBank/DDBJ databases">
        <title>Genomics analysis of Aphanomyces spp. identifies a new class of oomycete effector associated with host adaptation.</title>
        <authorList>
            <person name="Gaulin E."/>
        </authorList>
    </citation>
    <scope>NUCLEOTIDE SEQUENCE</scope>
    <source>
        <strain evidence="1">CBS 578.67</strain>
    </source>
</reference>
<accession>A0A485LN57</accession>
<organism evidence="2 3">
    <name type="scientific">Aphanomyces stellatus</name>
    <dbReference type="NCBI Taxonomy" id="120398"/>
    <lineage>
        <taxon>Eukaryota</taxon>
        <taxon>Sar</taxon>
        <taxon>Stramenopiles</taxon>
        <taxon>Oomycota</taxon>
        <taxon>Saprolegniomycetes</taxon>
        <taxon>Saprolegniales</taxon>
        <taxon>Verrucalvaceae</taxon>
        <taxon>Aphanomyces</taxon>
    </lineage>
</organism>
<dbReference type="Proteomes" id="UP000332933">
    <property type="component" value="Unassembled WGS sequence"/>
</dbReference>
<dbReference type="EMBL" id="VJMH01007230">
    <property type="protein sequence ID" value="KAF0684849.1"/>
    <property type="molecule type" value="Genomic_DNA"/>
</dbReference>
<protein>
    <submittedName>
        <fullName evidence="2">Aste57867_23194 protein</fullName>
    </submittedName>
</protein>
<dbReference type="GO" id="GO:0008418">
    <property type="term" value="F:protein-N-terminal asparagine amidohydrolase activity"/>
    <property type="evidence" value="ECO:0007669"/>
    <property type="project" value="InterPro"/>
</dbReference>
<evidence type="ECO:0000313" key="1">
    <source>
        <dbReference type="EMBL" id="KAF0684849.1"/>
    </source>
</evidence>
<dbReference type="PANTHER" id="PTHR12498:SF0">
    <property type="entry name" value="PROTEIN N-TERMINAL ASPARAGINE AMIDOHYDROLASE"/>
    <property type="match status" value="1"/>
</dbReference>